<keyword evidence="1" id="KW-0472">Membrane</keyword>
<dbReference type="RefSeq" id="WP_344988029.1">
    <property type="nucleotide sequence ID" value="NZ_BAAAXV010000002.1"/>
</dbReference>
<keyword evidence="3" id="KW-1185">Reference proteome</keyword>
<keyword evidence="1" id="KW-1133">Transmembrane helix</keyword>
<organism evidence="2 3">
    <name type="scientific">Nonomuraea helvata</name>
    <dbReference type="NCBI Taxonomy" id="37484"/>
    <lineage>
        <taxon>Bacteria</taxon>
        <taxon>Bacillati</taxon>
        <taxon>Actinomycetota</taxon>
        <taxon>Actinomycetes</taxon>
        <taxon>Streptosporangiales</taxon>
        <taxon>Streptosporangiaceae</taxon>
        <taxon>Nonomuraea</taxon>
    </lineage>
</organism>
<evidence type="ECO:0008006" key="4">
    <source>
        <dbReference type="Google" id="ProtNLM"/>
    </source>
</evidence>
<gene>
    <name evidence="2" type="ORF">ACFFSA_45130</name>
</gene>
<evidence type="ECO:0000256" key="1">
    <source>
        <dbReference type="SAM" id="Phobius"/>
    </source>
</evidence>
<accession>A0ABV5SHM0</accession>
<feature type="transmembrane region" description="Helical" evidence="1">
    <location>
        <begin position="284"/>
        <end position="300"/>
    </location>
</feature>
<name>A0ABV5SHM0_9ACTN</name>
<proteinExistence type="predicted"/>
<feature type="transmembrane region" description="Helical" evidence="1">
    <location>
        <begin position="112"/>
        <end position="136"/>
    </location>
</feature>
<keyword evidence="1" id="KW-0812">Transmembrane</keyword>
<dbReference type="EMBL" id="JBHMBW010000094">
    <property type="protein sequence ID" value="MFB9630303.1"/>
    <property type="molecule type" value="Genomic_DNA"/>
</dbReference>
<feature type="transmembrane region" description="Helical" evidence="1">
    <location>
        <begin position="215"/>
        <end position="234"/>
    </location>
</feature>
<feature type="transmembrane region" description="Helical" evidence="1">
    <location>
        <begin position="148"/>
        <end position="171"/>
    </location>
</feature>
<feature type="transmembrane region" description="Helical" evidence="1">
    <location>
        <begin position="177"/>
        <end position="195"/>
    </location>
</feature>
<feature type="transmembrane region" description="Helical" evidence="1">
    <location>
        <begin position="39"/>
        <end position="57"/>
    </location>
</feature>
<sequence length="357" mass="37672">MIQGALLPRLAPAIGLFFLAPLTAEYLMGNAPITHVQNLLGLAPLYGGGALLIREFARRTGRGWPTMMTLALAYGMIEEAYVTQTLWDSNWVVGAHTLEYGFIPALGLAGPWTLFMVGVHTVFSISAPIAVAETLAGSRRTTPWLGKAGLTITGVLYAVVALGAGIAQAVYGHHASAPQLIGAAVVIAAIIVVGVRLPRRTTDLTPLPGRAPSPWVAGALAMVAGAVFVLLYAVDPTGFTPWLAEAIPLPAWLSVIIYLALFVTVATMVVRWSHRAGWSQAHRLALAGGAMLTYAWHSFPQRNITPTVPPTRPTSLAEDLTSNAILTAGAVALLLVAALRLRQPSSTGTGDVQQSQR</sequence>
<dbReference type="Proteomes" id="UP001589532">
    <property type="component" value="Unassembled WGS sequence"/>
</dbReference>
<feature type="transmembrane region" description="Helical" evidence="1">
    <location>
        <begin position="320"/>
        <end position="339"/>
    </location>
</feature>
<comment type="caution">
    <text evidence="2">The sequence shown here is derived from an EMBL/GenBank/DDBJ whole genome shotgun (WGS) entry which is preliminary data.</text>
</comment>
<protein>
    <recommendedName>
        <fullName evidence="4">DUF998 domain-containing protein</fullName>
    </recommendedName>
</protein>
<evidence type="ECO:0000313" key="2">
    <source>
        <dbReference type="EMBL" id="MFB9630303.1"/>
    </source>
</evidence>
<reference evidence="2 3" key="1">
    <citation type="submission" date="2024-09" db="EMBL/GenBank/DDBJ databases">
        <authorList>
            <person name="Sun Q."/>
            <person name="Mori K."/>
        </authorList>
    </citation>
    <scope>NUCLEOTIDE SEQUENCE [LARGE SCALE GENOMIC DNA]</scope>
    <source>
        <strain evidence="2 3">JCM 3143</strain>
    </source>
</reference>
<feature type="transmembrane region" description="Helical" evidence="1">
    <location>
        <begin position="6"/>
        <end position="27"/>
    </location>
</feature>
<evidence type="ECO:0000313" key="3">
    <source>
        <dbReference type="Proteomes" id="UP001589532"/>
    </source>
</evidence>
<feature type="transmembrane region" description="Helical" evidence="1">
    <location>
        <begin position="249"/>
        <end position="272"/>
    </location>
</feature>